<dbReference type="EC" id="2.7.13.3" evidence="3"/>
<dbReference type="PANTHER" id="PTHR45436">
    <property type="entry name" value="SENSOR HISTIDINE KINASE YKOH"/>
    <property type="match status" value="1"/>
</dbReference>
<evidence type="ECO:0000256" key="9">
    <source>
        <dbReference type="ARBA" id="ARBA00023012"/>
    </source>
</evidence>
<dbReference type="GO" id="GO:0000155">
    <property type="term" value="F:phosphorelay sensor kinase activity"/>
    <property type="evidence" value="ECO:0007669"/>
    <property type="project" value="InterPro"/>
</dbReference>
<dbReference type="PROSITE" id="PS50885">
    <property type="entry name" value="HAMP"/>
    <property type="match status" value="1"/>
</dbReference>
<accession>A0A4Q7J6Z6</accession>
<keyword evidence="7 15" id="KW-0418">Kinase</keyword>
<keyword evidence="10 12" id="KW-0472">Membrane</keyword>
<dbReference type="CDD" id="cd06225">
    <property type="entry name" value="HAMP"/>
    <property type="match status" value="1"/>
</dbReference>
<dbReference type="EMBL" id="SFCC01000009">
    <property type="protein sequence ID" value="RZQ62552.1"/>
    <property type="molecule type" value="Genomic_DNA"/>
</dbReference>
<dbReference type="GO" id="GO:0005886">
    <property type="term" value="C:plasma membrane"/>
    <property type="evidence" value="ECO:0007669"/>
    <property type="project" value="UniProtKB-SubCell"/>
</dbReference>
<keyword evidence="8 12" id="KW-1133">Transmembrane helix</keyword>
<evidence type="ECO:0000256" key="2">
    <source>
        <dbReference type="ARBA" id="ARBA00004236"/>
    </source>
</evidence>
<evidence type="ECO:0000313" key="16">
    <source>
        <dbReference type="Proteomes" id="UP000292003"/>
    </source>
</evidence>
<dbReference type="InterPro" id="IPR003661">
    <property type="entry name" value="HisK_dim/P_dom"/>
</dbReference>
<evidence type="ECO:0000256" key="6">
    <source>
        <dbReference type="ARBA" id="ARBA00022692"/>
    </source>
</evidence>
<comment type="subcellular location">
    <subcellularLocation>
        <location evidence="2">Cell membrane</location>
    </subcellularLocation>
</comment>
<dbReference type="Pfam" id="PF00512">
    <property type="entry name" value="HisKA"/>
    <property type="match status" value="1"/>
</dbReference>
<gene>
    <name evidence="15" type="ORF">EWH70_19780</name>
</gene>
<evidence type="ECO:0000259" key="13">
    <source>
        <dbReference type="PROSITE" id="PS50109"/>
    </source>
</evidence>
<dbReference type="InterPro" id="IPR036890">
    <property type="entry name" value="HATPase_C_sf"/>
</dbReference>
<dbReference type="SUPFAM" id="SSF47384">
    <property type="entry name" value="Homodimeric domain of signal transducing histidine kinase"/>
    <property type="match status" value="1"/>
</dbReference>
<dbReference type="Proteomes" id="UP000292003">
    <property type="component" value="Unassembled WGS sequence"/>
</dbReference>
<feature type="region of interest" description="Disordered" evidence="11">
    <location>
        <begin position="1"/>
        <end position="22"/>
    </location>
</feature>
<feature type="domain" description="Histidine kinase" evidence="13">
    <location>
        <begin position="291"/>
        <end position="505"/>
    </location>
</feature>
<dbReference type="CDD" id="cd00082">
    <property type="entry name" value="HisKA"/>
    <property type="match status" value="1"/>
</dbReference>
<comment type="catalytic activity">
    <reaction evidence="1">
        <text>ATP + protein L-histidine = ADP + protein N-phospho-L-histidine.</text>
        <dbReference type="EC" id="2.7.13.3"/>
    </reaction>
</comment>
<keyword evidence="6 12" id="KW-0812">Transmembrane</keyword>
<dbReference type="InterPro" id="IPR050428">
    <property type="entry name" value="TCS_sensor_his_kinase"/>
</dbReference>
<keyword evidence="4" id="KW-0597">Phosphoprotein</keyword>
<feature type="transmembrane region" description="Helical" evidence="12">
    <location>
        <begin position="200"/>
        <end position="223"/>
    </location>
</feature>
<dbReference type="PANTHER" id="PTHR45436:SF5">
    <property type="entry name" value="SENSOR HISTIDINE KINASE TRCS"/>
    <property type="match status" value="1"/>
</dbReference>
<comment type="caution">
    <text evidence="15">The sequence shown here is derived from an EMBL/GenBank/DDBJ whole genome shotgun (WGS) entry which is preliminary data.</text>
</comment>
<organism evidence="15 16">
    <name type="scientific">Amycolatopsis suaedae</name>
    <dbReference type="NCBI Taxonomy" id="2510978"/>
    <lineage>
        <taxon>Bacteria</taxon>
        <taxon>Bacillati</taxon>
        <taxon>Actinomycetota</taxon>
        <taxon>Actinomycetes</taxon>
        <taxon>Pseudonocardiales</taxon>
        <taxon>Pseudonocardiaceae</taxon>
        <taxon>Amycolatopsis</taxon>
    </lineage>
</organism>
<name>A0A4Q7J6Z6_9PSEU</name>
<dbReference type="InterPro" id="IPR036097">
    <property type="entry name" value="HisK_dim/P_sf"/>
</dbReference>
<keyword evidence="9" id="KW-0902">Two-component regulatory system</keyword>
<dbReference type="InterPro" id="IPR004358">
    <property type="entry name" value="Sig_transdc_His_kin-like_C"/>
</dbReference>
<dbReference type="InterPro" id="IPR003594">
    <property type="entry name" value="HATPase_dom"/>
</dbReference>
<evidence type="ECO:0000256" key="7">
    <source>
        <dbReference type="ARBA" id="ARBA00022777"/>
    </source>
</evidence>
<sequence>MRAAAAGEDRGRSRQPRLRPDRPRIRLPVRSTVNTAGWWGLRTRLLLAFGLLGLVTTTVVAGVLYWQARNVILQTSQDAAAVALTDQVATLFPLTSLPPSGPELERVADALSDRDSAAVVLFRGRPITAGRDMDLATPELRAVVASGRVAWQRVTRSGAPALVIGTQLRIKNANGPDVPTGVEIYVFRSLEAERASVEQLTLAAVVTGGVSLGLALLLAWIAARGVLVPVRELHGAARRLGEGDLTARVDVRGADELAEVGRTFNSTAQALENQVGELRRMEADARRFVADVSHELRTPLAAMTAVTDVLDEEADRLPGDAGTAARLVSRETSNLTRVVNDLIEVTRFDSGVAALALDDVDVADAVRATLRARGWTDTVQADLPGGVMARLDPRRLDVVMANLVGNAVRHGAPPVSVRLWADGEWIVLEVTDSGPGLDTAVLPHVFDRFYKADTARGRSEGSGLGLAIAWENARLHRDGDRVGSLTAGNRPEGGAVFTLRLPRHSRMAGEDT</sequence>
<dbReference type="OrthoDB" id="9786919at2"/>
<evidence type="ECO:0000256" key="3">
    <source>
        <dbReference type="ARBA" id="ARBA00012438"/>
    </source>
</evidence>
<dbReference type="SUPFAM" id="SSF158472">
    <property type="entry name" value="HAMP domain-like"/>
    <property type="match status" value="1"/>
</dbReference>
<dbReference type="InterPro" id="IPR003660">
    <property type="entry name" value="HAMP_dom"/>
</dbReference>
<dbReference type="Gene3D" id="6.10.340.10">
    <property type="match status" value="1"/>
</dbReference>
<feature type="domain" description="HAMP" evidence="14">
    <location>
        <begin position="224"/>
        <end position="276"/>
    </location>
</feature>
<evidence type="ECO:0000256" key="1">
    <source>
        <dbReference type="ARBA" id="ARBA00000085"/>
    </source>
</evidence>
<dbReference type="AlphaFoldDB" id="A0A4Q7J6Z6"/>
<dbReference type="Gene3D" id="1.10.287.130">
    <property type="match status" value="1"/>
</dbReference>
<keyword evidence="5" id="KW-0808">Transferase</keyword>
<evidence type="ECO:0000256" key="4">
    <source>
        <dbReference type="ARBA" id="ARBA00022553"/>
    </source>
</evidence>
<dbReference type="InterPro" id="IPR005467">
    <property type="entry name" value="His_kinase_dom"/>
</dbReference>
<dbReference type="SMART" id="SM00387">
    <property type="entry name" value="HATPase_c"/>
    <property type="match status" value="1"/>
</dbReference>
<feature type="compositionally biased region" description="Basic and acidic residues" evidence="11">
    <location>
        <begin position="7"/>
        <end position="22"/>
    </location>
</feature>
<dbReference type="Pfam" id="PF02518">
    <property type="entry name" value="HATPase_c"/>
    <property type="match status" value="1"/>
</dbReference>
<dbReference type="CDD" id="cd00075">
    <property type="entry name" value="HATPase"/>
    <property type="match status" value="1"/>
</dbReference>
<proteinExistence type="predicted"/>
<evidence type="ECO:0000313" key="15">
    <source>
        <dbReference type="EMBL" id="RZQ62552.1"/>
    </source>
</evidence>
<dbReference type="PROSITE" id="PS50109">
    <property type="entry name" value="HIS_KIN"/>
    <property type="match status" value="1"/>
</dbReference>
<evidence type="ECO:0000256" key="12">
    <source>
        <dbReference type="SAM" id="Phobius"/>
    </source>
</evidence>
<evidence type="ECO:0000256" key="11">
    <source>
        <dbReference type="SAM" id="MobiDB-lite"/>
    </source>
</evidence>
<dbReference type="SMART" id="SM00388">
    <property type="entry name" value="HisKA"/>
    <property type="match status" value="1"/>
</dbReference>
<dbReference type="Pfam" id="PF00672">
    <property type="entry name" value="HAMP"/>
    <property type="match status" value="1"/>
</dbReference>
<feature type="transmembrane region" description="Helical" evidence="12">
    <location>
        <begin position="45"/>
        <end position="66"/>
    </location>
</feature>
<dbReference type="SMART" id="SM00304">
    <property type="entry name" value="HAMP"/>
    <property type="match status" value="1"/>
</dbReference>
<evidence type="ECO:0000259" key="14">
    <source>
        <dbReference type="PROSITE" id="PS50885"/>
    </source>
</evidence>
<protein>
    <recommendedName>
        <fullName evidence="3">histidine kinase</fullName>
        <ecNumber evidence="3">2.7.13.3</ecNumber>
    </recommendedName>
</protein>
<evidence type="ECO:0000256" key="8">
    <source>
        <dbReference type="ARBA" id="ARBA00022989"/>
    </source>
</evidence>
<dbReference type="PRINTS" id="PR00344">
    <property type="entry name" value="BCTRLSENSOR"/>
</dbReference>
<reference evidence="15 16" key="1">
    <citation type="submission" date="2019-02" db="EMBL/GenBank/DDBJ databases">
        <title>Draft genome sequence of Amycolatopsis sp. 8-3EHSu isolated from roots of Suaeda maritima.</title>
        <authorList>
            <person name="Duangmal K."/>
            <person name="Chantavorakit T."/>
        </authorList>
    </citation>
    <scope>NUCLEOTIDE SEQUENCE [LARGE SCALE GENOMIC DNA]</scope>
    <source>
        <strain evidence="15 16">8-3EHSu</strain>
    </source>
</reference>
<evidence type="ECO:0000256" key="10">
    <source>
        <dbReference type="ARBA" id="ARBA00023136"/>
    </source>
</evidence>
<dbReference type="FunFam" id="1.10.287.130:FF:000010">
    <property type="entry name" value="Two-component sensor histidine kinase"/>
    <property type="match status" value="1"/>
</dbReference>
<dbReference type="Gene3D" id="3.30.565.10">
    <property type="entry name" value="Histidine kinase-like ATPase, C-terminal domain"/>
    <property type="match status" value="1"/>
</dbReference>
<dbReference type="SUPFAM" id="SSF55874">
    <property type="entry name" value="ATPase domain of HSP90 chaperone/DNA topoisomerase II/histidine kinase"/>
    <property type="match status" value="1"/>
</dbReference>
<keyword evidence="16" id="KW-1185">Reference proteome</keyword>
<evidence type="ECO:0000256" key="5">
    <source>
        <dbReference type="ARBA" id="ARBA00022679"/>
    </source>
</evidence>